<sequence length="98" mass="10899">MSFLSVITKWFQIVLLRSFTLNGRQTRIDVLSNKISSCLEVLMVIPELLLWPGNEGGGVGHVLHPVYQFRKGIHLCEKLSGDEDGLVACSVQFDGARL</sequence>
<dbReference type="EMBL" id="BMAT01007247">
    <property type="protein sequence ID" value="GFR60778.1"/>
    <property type="molecule type" value="Genomic_DNA"/>
</dbReference>
<dbReference type="AlphaFoldDB" id="A0AAV4EIH0"/>
<keyword evidence="3" id="KW-1185">Reference proteome</keyword>
<reference evidence="2 3" key="1">
    <citation type="journal article" date="2021" name="Elife">
        <title>Chloroplast acquisition without the gene transfer in kleptoplastic sea slugs, Plakobranchus ocellatus.</title>
        <authorList>
            <person name="Maeda T."/>
            <person name="Takahashi S."/>
            <person name="Yoshida T."/>
            <person name="Shimamura S."/>
            <person name="Takaki Y."/>
            <person name="Nagai Y."/>
            <person name="Toyoda A."/>
            <person name="Suzuki Y."/>
            <person name="Arimoto A."/>
            <person name="Ishii H."/>
            <person name="Satoh N."/>
            <person name="Nishiyama T."/>
            <person name="Hasebe M."/>
            <person name="Maruyama T."/>
            <person name="Minagawa J."/>
            <person name="Obokata J."/>
            <person name="Shigenobu S."/>
        </authorList>
    </citation>
    <scope>NUCLEOTIDE SEQUENCE [LARGE SCALE GENOMIC DNA]</scope>
</reference>
<evidence type="ECO:0000256" key="1">
    <source>
        <dbReference type="SAM" id="SignalP"/>
    </source>
</evidence>
<comment type="caution">
    <text evidence="2">The sequence shown here is derived from an EMBL/GenBank/DDBJ whole genome shotgun (WGS) entry which is preliminary data.</text>
</comment>
<organism evidence="2 3">
    <name type="scientific">Elysia marginata</name>
    <dbReference type="NCBI Taxonomy" id="1093978"/>
    <lineage>
        <taxon>Eukaryota</taxon>
        <taxon>Metazoa</taxon>
        <taxon>Spiralia</taxon>
        <taxon>Lophotrochozoa</taxon>
        <taxon>Mollusca</taxon>
        <taxon>Gastropoda</taxon>
        <taxon>Heterobranchia</taxon>
        <taxon>Euthyneura</taxon>
        <taxon>Panpulmonata</taxon>
        <taxon>Sacoglossa</taxon>
        <taxon>Placobranchoidea</taxon>
        <taxon>Plakobranchidae</taxon>
        <taxon>Elysia</taxon>
    </lineage>
</organism>
<accession>A0AAV4EIH0</accession>
<dbReference type="Proteomes" id="UP000762676">
    <property type="component" value="Unassembled WGS sequence"/>
</dbReference>
<feature type="signal peptide" evidence="1">
    <location>
        <begin position="1"/>
        <end position="16"/>
    </location>
</feature>
<evidence type="ECO:0000313" key="2">
    <source>
        <dbReference type="EMBL" id="GFR60778.1"/>
    </source>
</evidence>
<evidence type="ECO:0000313" key="3">
    <source>
        <dbReference type="Proteomes" id="UP000762676"/>
    </source>
</evidence>
<keyword evidence="1" id="KW-0732">Signal</keyword>
<name>A0AAV4EIH0_9GAST</name>
<proteinExistence type="predicted"/>
<gene>
    <name evidence="2" type="ORF">ElyMa_003539600</name>
</gene>
<protein>
    <submittedName>
        <fullName evidence="2">Uncharacterized protein</fullName>
    </submittedName>
</protein>
<feature type="chain" id="PRO_5043595913" evidence="1">
    <location>
        <begin position="17"/>
        <end position="98"/>
    </location>
</feature>